<protein>
    <submittedName>
        <fullName evidence="2">Bifunctional non-homologous end joining protein LigD</fullName>
        <ecNumber evidence="2">6.5.1.1</ecNumber>
    </submittedName>
</protein>
<dbReference type="RefSeq" id="WP_179663075.1">
    <property type="nucleotide sequence ID" value="NZ_JACCBG010000001.1"/>
</dbReference>
<dbReference type="AlphaFoldDB" id="A0A7Y9E544"/>
<keyword evidence="2" id="KW-0436">Ligase</keyword>
<dbReference type="NCBIfam" id="TIGR02778">
    <property type="entry name" value="ligD_pol"/>
    <property type="match status" value="1"/>
</dbReference>
<evidence type="ECO:0000259" key="1">
    <source>
        <dbReference type="Pfam" id="PF21686"/>
    </source>
</evidence>
<dbReference type="PANTHER" id="PTHR42705:SF2">
    <property type="entry name" value="BIFUNCTIONAL NON-HOMOLOGOUS END JOINING PROTEIN LIGD"/>
    <property type="match status" value="1"/>
</dbReference>
<gene>
    <name evidence="2" type="ORF">BJZ21_001393</name>
</gene>
<dbReference type="Pfam" id="PF21686">
    <property type="entry name" value="LigD_Prim-Pol"/>
    <property type="match status" value="1"/>
</dbReference>
<dbReference type="InterPro" id="IPR052171">
    <property type="entry name" value="NHEJ_LigD"/>
</dbReference>
<reference evidence="2 3" key="1">
    <citation type="submission" date="2020-07" db="EMBL/GenBank/DDBJ databases">
        <title>Sequencing the genomes of 1000 actinobacteria strains.</title>
        <authorList>
            <person name="Klenk H.-P."/>
        </authorList>
    </citation>
    <scope>NUCLEOTIDE SEQUENCE [LARGE SCALE GENOMIC DNA]</scope>
    <source>
        <strain evidence="2 3">DSM 21350</strain>
    </source>
</reference>
<dbReference type="EMBL" id="JACCBG010000001">
    <property type="protein sequence ID" value="NYD41310.1"/>
    <property type="molecule type" value="Genomic_DNA"/>
</dbReference>
<accession>A0A7Y9E544</accession>
<evidence type="ECO:0000313" key="2">
    <source>
        <dbReference type="EMBL" id="NYD41310.1"/>
    </source>
</evidence>
<dbReference type="CDD" id="cd04861">
    <property type="entry name" value="LigD_Pol_like"/>
    <property type="match status" value="1"/>
</dbReference>
<dbReference type="InterPro" id="IPR014145">
    <property type="entry name" value="LigD_pol_dom"/>
</dbReference>
<keyword evidence="3" id="KW-1185">Reference proteome</keyword>
<dbReference type="PANTHER" id="PTHR42705">
    <property type="entry name" value="BIFUNCTIONAL NON-HOMOLOGOUS END JOINING PROTEIN LIGD"/>
    <property type="match status" value="1"/>
</dbReference>
<dbReference type="GO" id="GO:0003910">
    <property type="term" value="F:DNA ligase (ATP) activity"/>
    <property type="evidence" value="ECO:0007669"/>
    <property type="project" value="UniProtKB-EC"/>
</dbReference>
<dbReference type="Gene3D" id="3.90.920.10">
    <property type="entry name" value="DNA primase, PRIM domain"/>
    <property type="match status" value="1"/>
</dbReference>
<evidence type="ECO:0000313" key="3">
    <source>
        <dbReference type="Proteomes" id="UP000535511"/>
    </source>
</evidence>
<proteinExistence type="predicted"/>
<dbReference type="EC" id="6.5.1.1" evidence="2"/>
<comment type="caution">
    <text evidence="2">The sequence shown here is derived from an EMBL/GenBank/DDBJ whole genome shotgun (WGS) entry which is preliminary data.</text>
</comment>
<name>A0A7Y9E544_9ACTN</name>
<sequence length="299" mass="33475">MSGEVEGVEVTHADKELFPAGDRGAAVTKEGLARYYADMAAVMLPHLRERPVNMQRFPDGIEGPGFYEKKVPSHFPDRVATVEVVTAERRQRQVVVDDVRTLVYLAQQACLTPHTWLSRVGDLDRPDQLVFDLDPSVEGLAEVRRATRLVGEILDELGLTSYLKTTGSRGYHVLVPLRAQEGFDEVRDFARSVASVLVAREPDLLTLEQRKDRRGDRVFVDVLRNGYGQTAVPAYAVRARPGAPVSTPLEWSELSRVEPDQHTIGSVRRRLAQRPDPWADLRRHAQGLGRARERLAALT</sequence>
<dbReference type="Proteomes" id="UP000535511">
    <property type="component" value="Unassembled WGS sequence"/>
</dbReference>
<feature type="domain" description="DNA ligase D polymerase" evidence="1">
    <location>
        <begin position="28"/>
        <end position="278"/>
    </location>
</feature>
<organism evidence="2 3">
    <name type="scientific">Nocardioides panaciterrulae</name>
    <dbReference type="NCBI Taxonomy" id="661492"/>
    <lineage>
        <taxon>Bacteria</taxon>
        <taxon>Bacillati</taxon>
        <taxon>Actinomycetota</taxon>
        <taxon>Actinomycetes</taxon>
        <taxon>Propionibacteriales</taxon>
        <taxon>Nocardioidaceae</taxon>
        <taxon>Nocardioides</taxon>
    </lineage>
</organism>